<evidence type="ECO:0000313" key="5">
    <source>
        <dbReference type="EMBL" id="KKT23717.1"/>
    </source>
</evidence>
<dbReference type="InterPro" id="IPR001482">
    <property type="entry name" value="T2SS/T4SS_dom"/>
</dbReference>
<organism evidence="5 6">
    <name type="scientific">Candidatus Nomurabacteria bacterium GW2011_GWF2_43_8</name>
    <dbReference type="NCBI Taxonomy" id="1618779"/>
    <lineage>
        <taxon>Bacteria</taxon>
        <taxon>Candidatus Nomuraibacteriota</taxon>
    </lineage>
</organism>
<keyword evidence="2" id="KW-0547">Nucleotide-binding</keyword>
<dbReference type="PANTHER" id="PTHR30258">
    <property type="entry name" value="TYPE II SECRETION SYSTEM PROTEIN GSPE-RELATED"/>
    <property type="match status" value="1"/>
</dbReference>
<gene>
    <name evidence="5" type="ORF">UW07_C0021G0001</name>
</gene>
<reference evidence="5 6" key="1">
    <citation type="journal article" date="2015" name="Nature">
        <title>rRNA introns, odd ribosomes, and small enigmatic genomes across a large radiation of phyla.</title>
        <authorList>
            <person name="Brown C.T."/>
            <person name="Hug L.A."/>
            <person name="Thomas B.C."/>
            <person name="Sharon I."/>
            <person name="Castelle C.J."/>
            <person name="Singh A."/>
            <person name="Wilkins M.J."/>
            <person name="Williams K.H."/>
            <person name="Banfield J.F."/>
        </authorList>
    </citation>
    <scope>NUCLEOTIDE SEQUENCE [LARGE SCALE GENOMIC DNA]</scope>
</reference>
<name>A0A0G1HVR4_9BACT</name>
<dbReference type="SUPFAM" id="SSF52540">
    <property type="entry name" value="P-loop containing nucleoside triphosphate hydrolases"/>
    <property type="match status" value="1"/>
</dbReference>
<evidence type="ECO:0000256" key="2">
    <source>
        <dbReference type="ARBA" id="ARBA00022741"/>
    </source>
</evidence>
<feature type="non-terminal residue" evidence="5">
    <location>
        <position position="1"/>
    </location>
</feature>
<keyword evidence="3" id="KW-0067">ATP-binding</keyword>
<accession>A0A0G1HVR4</accession>
<sequence>PMTHGMKEALAQTPYASLLANNDFVYKGKGCEECGGSGYRGRICINEVLVADNEIKEAILRRASANEIKKIAVKNGMTTMFEDGFQKVKNGLTTIEEVLRVIHE</sequence>
<evidence type="ECO:0000313" key="6">
    <source>
        <dbReference type="Proteomes" id="UP000033831"/>
    </source>
</evidence>
<evidence type="ECO:0000256" key="1">
    <source>
        <dbReference type="ARBA" id="ARBA00006611"/>
    </source>
</evidence>
<comment type="caution">
    <text evidence="5">The sequence shown here is derived from an EMBL/GenBank/DDBJ whole genome shotgun (WGS) entry which is preliminary data.</text>
</comment>
<evidence type="ECO:0000256" key="3">
    <source>
        <dbReference type="ARBA" id="ARBA00022840"/>
    </source>
</evidence>
<dbReference type="GO" id="GO:0005886">
    <property type="term" value="C:plasma membrane"/>
    <property type="evidence" value="ECO:0007669"/>
    <property type="project" value="TreeGrafter"/>
</dbReference>
<feature type="domain" description="Bacterial type II secretion system protein E" evidence="4">
    <location>
        <begin position="18"/>
        <end position="100"/>
    </location>
</feature>
<dbReference type="InterPro" id="IPR027417">
    <property type="entry name" value="P-loop_NTPase"/>
</dbReference>
<dbReference type="GO" id="GO:0016887">
    <property type="term" value="F:ATP hydrolysis activity"/>
    <property type="evidence" value="ECO:0007669"/>
    <property type="project" value="TreeGrafter"/>
</dbReference>
<dbReference type="Gene3D" id="3.40.50.300">
    <property type="entry name" value="P-loop containing nucleotide triphosphate hydrolases"/>
    <property type="match status" value="1"/>
</dbReference>
<comment type="similarity">
    <text evidence="1">Belongs to the GSP E family.</text>
</comment>
<protein>
    <submittedName>
        <fullName evidence="5">General secretory pathway protein E</fullName>
    </submittedName>
</protein>
<dbReference type="PANTHER" id="PTHR30258:SF3">
    <property type="entry name" value="SLL1921 PROTEIN"/>
    <property type="match status" value="1"/>
</dbReference>
<dbReference type="Pfam" id="PF00437">
    <property type="entry name" value="T2SSE"/>
    <property type="match status" value="1"/>
</dbReference>
<dbReference type="Proteomes" id="UP000033831">
    <property type="component" value="Unassembled WGS sequence"/>
</dbReference>
<dbReference type="EMBL" id="LCGX01000021">
    <property type="protein sequence ID" value="KKT23717.1"/>
    <property type="molecule type" value="Genomic_DNA"/>
</dbReference>
<dbReference type="AlphaFoldDB" id="A0A0G1HVR4"/>
<proteinExistence type="inferred from homology"/>
<evidence type="ECO:0000259" key="4">
    <source>
        <dbReference type="Pfam" id="PF00437"/>
    </source>
</evidence>
<dbReference type="GO" id="GO:0005524">
    <property type="term" value="F:ATP binding"/>
    <property type="evidence" value="ECO:0007669"/>
    <property type="project" value="UniProtKB-KW"/>
</dbReference>